<evidence type="ECO:0000256" key="1">
    <source>
        <dbReference type="ARBA" id="ARBA00022737"/>
    </source>
</evidence>
<feature type="compositionally biased region" description="Pro residues" evidence="2">
    <location>
        <begin position="839"/>
        <end position="849"/>
    </location>
</feature>
<dbReference type="InterPro" id="IPR052074">
    <property type="entry name" value="NonRcpt_TyrProt_Phosphatase"/>
</dbReference>
<dbReference type="Gene3D" id="1.20.80.10">
    <property type="match status" value="1"/>
</dbReference>
<dbReference type="SUPFAM" id="SSF54236">
    <property type="entry name" value="Ubiquitin-like"/>
    <property type="match status" value="1"/>
</dbReference>
<dbReference type="Proteomes" id="UP000694546">
    <property type="component" value="Chromosome 18"/>
</dbReference>
<dbReference type="SUPFAM" id="SSF47031">
    <property type="entry name" value="Second domain of FERM"/>
    <property type="match status" value="1"/>
</dbReference>
<dbReference type="PANTHER" id="PTHR46900:SF4">
    <property type="entry name" value="FERM AND PDZ DOMAIN CONTAINING 2"/>
    <property type="match status" value="1"/>
</dbReference>
<dbReference type="PRINTS" id="PR00935">
    <property type="entry name" value="BAND41"/>
</dbReference>
<dbReference type="GeneTree" id="ENSGT00940000161964"/>
<dbReference type="InterPro" id="IPR011993">
    <property type="entry name" value="PH-like_dom_sf"/>
</dbReference>
<dbReference type="GeneID" id="115531691"/>
<dbReference type="RefSeq" id="XP_030196949.1">
    <property type="nucleotide sequence ID" value="XM_030341089.1"/>
</dbReference>
<dbReference type="InterPro" id="IPR036034">
    <property type="entry name" value="PDZ_sf"/>
</dbReference>
<feature type="domain" description="KIND" evidence="5">
    <location>
        <begin position="5"/>
        <end position="211"/>
    </location>
</feature>
<feature type="region of interest" description="Disordered" evidence="2">
    <location>
        <begin position="828"/>
        <end position="858"/>
    </location>
</feature>
<dbReference type="Gene3D" id="2.30.29.30">
    <property type="entry name" value="Pleckstrin-homology domain (PH domain)/Phosphotyrosine-binding domain (PTB)"/>
    <property type="match status" value="1"/>
</dbReference>
<dbReference type="InterPro" id="IPR018980">
    <property type="entry name" value="FERM_PH-like_C"/>
</dbReference>
<feature type="domain" description="FERM" evidence="3">
    <location>
        <begin position="319"/>
        <end position="614"/>
    </location>
</feature>
<dbReference type="Pfam" id="PF09380">
    <property type="entry name" value="FERM_C"/>
    <property type="match status" value="1"/>
</dbReference>
<gene>
    <name evidence="6" type="primary">FRMPD2</name>
    <name evidence="6" type="synonym">frmpd2</name>
</gene>
<dbReference type="Gene3D" id="3.10.20.90">
    <property type="entry name" value="Phosphatidylinositol 3-kinase Catalytic Subunit, Chain A, domain 1"/>
    <property type="match status" value="1"/>
</dbReference>
<keyword evidence="7" id="KW-1185">Reference proteome</keyword>
<feature type="compositionally biased region" description="Polar residues" evidence="2">
    <location>
        <begin position="653"/>
        <end position="673"/>
    </location>
</feature>
<feature type="domain" description="PDZ" evidence="4">
    <location>
        <begin position="901"/>
        <end position="988"/>
    </location>
</feature>
<evidence type="ECO:0000259" key="5">
    <source>
        <dbReference type="PROSITE" id="PS51377"/>
    </source>
</evidence>
<reference evidence="6" key="2">
    <citation type="submission" date="2025-09" db="UniProtKB">
        <authorList>
            <consortium name="Ensembl"/>
        </authorList>
    </citation>
    <scope>IDENTIFICATION</scope>
</reference>
<dbReference type="SMART" id="SM00228">
    <property type="entry name" value="PDZ"/>
    <property type="match status" value="3"/>
</dbReference>
<sequence length="1151" mass="127202">MGTFVTLAEVLEARGSPLDEGELWGLLLATAESLLEISCKGSGNMCSVLSPGSVLLSASGSLAFKGCSRSEDVASFTAPEVRQGLVASSRTAAEKMAVYSMGMMLYWCADYLLPQNQPVQLSSELDRLLLSMCEDVVLKRADLLAVLETCEQHHTASLLPPPDRLIKQLVEDVFRNSVDHVTMSENGTQLTDRSQTVRDRFHAGYFSNSNWAMRRKASRACSGASYRTENAGVSSGGRYRDDYTRYQQSNRTPCSPYMDGGRDTNPRALNHYSSTLSLNDKKLKEMGPEFIRMQDEPHVVLELPGSIMSRKGKASSTQREVGVVMPSGQSLQVRCEAKSRCGDVFDMIVAHSNLVEHFYFGLAYVDDNEFFFLDTDTKISKVAPDSWKKVPTTPFILYFRVKFFVSDISLLLHKLSRHQYYLQLRKDFLEDRLSCHEESSLYLAGLALQAEYGDCMPEVYGRSYYRVDHYISKSVMEKRALPSIKDELLRLHASNTQMLSDESELEFLKVSLSLPEYGVLFYRVVHEKRPVEGEIILGVFAKGIIVYDVKDGRRSTSQTFFWRETSTISSNKRKFIIECRGNKKKYTFVTERSKIAKYLCNLCSAQHKFNNEMSSRKLSHSHVSEDNHIGQYAASSRPPRDRLKSYTEPPTPQDDSGLTTPQDDSGQSTPQDDSMTKLCDDLTARIEARMKQHRQGLNQHSTSSSSPQSAQRSGSLAPSLSAAARDCPAKLAPEREVICVSLKKDPKLGVGIVIVGEDTVGKYDLGIFVASIVPGGPAAKDGRIRQGGRLISLNQVSLEGVTFAEAADVMQSSPPEVQLIISQPKVQLSPNNLGNHRAPPSPQQQQPPPRDPDSAGGSLDEIISVMMTPKTGSQLQVPPDIRIYNAQDGSLSSLNSVRPEELTLELRKMGGSLGISISGGINSNLRNGGLYVKSLVPGGAAERDGRLHPDDRLLEVDGLRLDNFTYQQAVECLTKTGEVVSLVVERERMSLPRVSLSPDTARSLSPKSCSPDTNHLRYNSCPAINSPPMAGGEPQKPRDYRFMADDNTFEVTLTKGPKGLGFSFIMCDMDPLGQEAGSVVRIKQLFPDQPARLCARIREGDVIVAIDGQHLKDLIYPRVLQLFKNSSSEVLLSLCRPASGTLPPIEQFAGT</sequence>
<reference evidence="6" key="1">
    <citation type="submission" date="2025-08" db="UniProtKB">
        <authorList>
            <consortium name="Ensembl"/>
        </authorList>
    </citation>
    <scope>IDENTIFICATION</scope>
</reference>
<feature type="region of interest" description="Disordered" evidence="2">
    <location>
        <begin position="692"/>
        <end position="721"/>
    </location>
</feature>
<dbReference type="Ensembl" id="ENSGMOT00000040749.1">
    <property type="protein sequence ID" value="ENSGMOP00000022878.1"/>
    <property type="gene ID" value="ENSGMOG00000032924.1"/>
</dbReference>
<dbReference type="InterPro" id="IPR018979">
    <property type="entry name" value="FERM_N"/>
</dbReference>
<dbReference type="InterPro" id="IPR019748">
    <property type="entry name" value="FERM_central"/>
</dbReference>
<dbReference type="InterPro" id="IPR000299">
    <property type="entry name" value="FERM_domain"/>
</dbReference>
<evidence type="ECO:0000313" key="6">
    <source>
        <dbReference type="Ensembl" id="ENSGMOP00000022878.1"/>
    </source>
</evidence>
<dbReference type="Pfam" id="PF09379">
    <property type="entry name" value="FERM_N"/>
    <property type="match status" value="1"/>
</dbReference>
<feature type="compositionally biased region" description="Low complexity" evidence="2">
    <location>
        <begin position="699"/>
        <end position="721"/>
    </location>
</feature>
<dbReference type="InterPro" id="IPR001478">
    <property type="entry name" value="PDZ"/>
</dbReference>
<evidence type="ECO:0000259" key="4">
    <source>
        <dbReference type="PROSITE" id="PS50106"/>
    </source>
</evidence>
<dbReference type="SUPFAM" id="SSF50156">
    <property type="entry name" value="PDZ domain-like"/>
    <property type="match status" value="3"/>
</dbReference>
<dbReference type="InterPro" id="IPR014352">
    <property type="entry name" value="FERM/acyl-CoA-bd_prot_sf"/>
</dbReference>
<dbReference type="OMA" id="NSTWSLK"/>
<dbReference type="OrthoDB" id="165498at2759"/>
<name>A0A8C4ZVJ6_GADMO</name>
<dbReference type="InterPro" id="IPR019749">
    <property type="entry name" value="Band_41_domain"/>
</dbReference>
<dbReference type="InterPro" id="IPR011019">
    <property type="entry name" value="KIND_dom"/>
</dbReference>
<dbReference type="AlphaFoldDB" id="A0A8C4ZVJ6"/>
<feature type="region of interest" description="Disordered" evidence="2">
    <location>
        <begin position="629"/>
        <end position="677"/>
    </location>
</feature>
<dbReference type="Gene3D" id="1.10.510.10">
    <property type="entry name" value="Transferase(Phosphotransferase) domain 1"/>
    <property type="match status" value="1"/>
</dbReference>
<accession>A0A8C4ZVJ6</accession>
<dbReference type="Pfam" id="PF00595">
    <property type="entry name" value="PDZ"/>
    <property type="match status" value="3"/>
</dbReference>
<dbReference type="PROSITE" id="PS51377">
    <property type="entry name" value="KIND"/>
    <property type="match status" value="1"/>
</dbReference>
<keyword evidence="1" id="KW-0677">Repeat</keyword>
<evidence type="ECO:0000259" key="3">
    <source>
        <dbReference type="PROSITE" id="PS50057"/>
    </source>
</evidence>
<dbReference type="PROSITE" id="PS50106">
    <property type="entry name" value="PDZ"/>
    <property type="match status" value="3"/>
</dbReference>
<dbReference type="PANTHER" id="PTHR46900">
    <property type="entry name" value="TYROSINE-PROTEIN PHOSPHATASE NON-RECEPTOR TYPE 13"/>
    <property type="match status" value="1"/>
</dbReference>
<dbReference type="SMART" id="SM01196">
    <property type="entry name" value="FERM_C"/>
    <property type="match status" value="1"/>
</dbReference>
<feature type="domain" description="PDZ" evidence="4">
    <location>
        <begin position="739"/>
        <end position="825"/>
    </location>
</feature>
<dbReference type="SUPFAM" id="SSF50729">
    <property type="entry name" value="PH domain-like"/>
    <property type="match status" value="1"/>
</dbReference>
<dbReference type="InterPro" id="IPR035963">
    <property type="entry name" value="FERM_2"/>
</dbReference>
<evidence type="ECO:0000313" key="7">
    <source>
        <dbReference type="Proteomes" id="UP000694546"/>
    </source>
</evidence>
<dbReference type="InterPro" id="IPR029071">
    <property type="entry name" value="Ubiquitin-like_domsf"/>
</dbReference>
<dbReference type="CDD" id="cd06792">
    <property type="entry name" value="PDZ2-PTPN13_FRMPD2-like"/>
    <property type="match status" value="1"/>
</dbReference>
<organism evidence="6 7">
    <name type="scientific">Gadus morhua</name>
    <name type="common">Atlantic cod</name>
    <dbReference type="NCBI Taxonomy" id="8049"/>
    <lineage>
        <taxon>Eukaryota</taxon>
        <taxon>Metazoa</taxon>
        <taxon>Chordata</taxon>
        <taxon>Craniata</taxon>
        <taxon>Vertebrata</taxon>
        <taxon>Euteleostomi</taxon>
        <taxon>Actinopterygii</taxon>
        <taxon>Neopterygii</taxon>
        <taxon>Teleostei</taxon>
        <taxon>Neoteleostei</taxon>
        <taxon>Acanthomorphata</taxon>
        <taxon>Zeiogadaria</taxon>
        <taxon>Gadariae</taxon>
        <taxon>Gadiformes</taxon>
        <taxon>Gadoidei</taxon>
        <taxon>Gadidae</taxon>
        <taxon>Gadus</taxon>
    </lineage>
</organism>
<dbReference type="Gene3D" id="2.30.42.10">
    <property type="match status" value="3"/>
</dbReference>
<dbReference type="CDD" id="cd14473">
    <property type="entry name" value="FERM_B-lobe"/>
    <property type="match status" value="1"/>
</dbReference>
<dbReference type="Pfam" id="PF16474">
    <property type="entry name" value="KIND"/>
    <property type="match status" value="1"/>
</dbReference>
<dbReference type="Pfam" id="PF00373">
    <property type="entry name" value="FERM_M"/>
    <property type="match status" value="1"/>
</dbReference>
<proteinExistence type="predicted"/>
<dbReference type="PROSITE" id="PS50057">
    <property type="entry name" value="FERM_3"/>
    <property type="match status" value="1"/>
</dbReference>
<dbReference type="SMART" id="SM00295">
    <property type="entry name" value="B41"/>
    <property type="match status" value="1"/>
</dbReference>
<protein>
    <submittedName>
        <fullName evidence="6">FERM and PDZ domain containing 2</fullName>
    </submittedName>
</protein>
<dbReference type="SMART" id="SM00750">
    <property type="entry name" value="KIND"/>
    <property type="match status" value="1"/>
</dbReference>
<evidence type="ECO:0000256" key="2">
    <source>
        <dbReference type="SAM" id="MobiDB-lite"/>
    </source>
</evidence>
<feature type="domain" description="PDZ" evidence="4">
    <location>
        <begin position="1050"/>
        <end position="1138"/>
    </location>
</feature>